<dbReference type="EMBL" id="LAZR01000010">
    <property type="protein sequence ID" value="KKO08038.1"/>
    <property type="molecule type" value="Genomic_DNA"/>
</dbReference>
<dbReference type="SUPFAM" id="SSF101898">
    <property type="entry name" value="NHL repeat"/>
    <property type="match status" value="1"/>
</dbReference>
<accession>A0A0F9W6Y8</accession>
<evidence type="ECO:0000259" key="2">
    <source>
        <dbReference type="Pfam" id="PF13449"/>
    </source>
</evidence>
<dbReference type="AlphaFoldDB" id="A0A0F9W6Y8"/>
<evidence type="ECO:0000313" key="3">
    <source>
        <dbReference type="EMBL" id="KKO08038.1"/>
    </source>
</evidence>
<organism evidence="3">
    <name type="scientific">marine sediment metagenome</name>
    <dbReference type="NCBI Taxonomy" id="412755"/>
    <lineage>
        <taxon>unclassified sequences</taxon>
        <taxon>metagenomes</taxon>
        <taxon>ecological metagenomes</taxon>
    </lineage>
</organism>
<feature type="region of interest" description="Disordered" evidence="1">
    <location>
        <begin position="154"/>
        <end position="178"/>
    </location>
</feature>
<reference evidence="3" key="1">
    <citation type="journal article" date="2015" name="Nature">
        <title>Complex archaea that bridge the gap between prokaryotes and eukaryotes.</title>
        <authorList>
            <person name="Spang A."/>
            <person name="Saw J.H."/>
            <person name="Jorgensen S.L."/>
            <person name="Zaremba-Niedzwiedzka K."/>
            <person name="Martijn J."/>
            <person name="Lind A.E."/>
            <person name="van Eijk R."/>
            <person name="Schleper C."/>
            <person name="Guy L."/>
            <person name="Ettema T.J."/>
        </authorList>
    </citation>
    <scope>NUCLEOTIDE SEQUENCE</scope>
</reference>
<evidence type="ECO:0000256" key="1">
    <source>
        <dbReference type="SAM" id="MobiDB-lite"/>
    </source>
</evidence>
<sequence>MTNWKVLSVLLFSSALLTACNSDSDNEDEEAVVTPEQELAERLAAFPEEGVELPFTVLRDDLIDGKTMATFDVRNGGYGSAMTAHPSNVDEFYAMTDRGPNADFVGGAYGAGKSFPVADYTPRIGHFRLSEAGGVELLDTILFKRPDGTLITGLPNTSALGGTGETPYNPDGSPVLEDQSQPYDAISNPIKLDDYGLDGEGLVALRDGSFWVSDEYGPHIVHFDADGKEIDRINPFSADARTRFNLPAEFAYRRANRGMEGLAITPDEKTLVGLMQSTMDLPTKAVRALTITRIVTLDLATGEIGQYLYQQEKAANSNSEMVGLSTNDFLVLERDGSFLYGGPDGAAGVTPDAQKQVYRIDLSTGTNLETVALQAGMLQDSDLGLTINGKTLEEVVLDGGWAALAAVGIYPVDKTLVLDMVVETNYPHDKMEGLWRIDDQHLGVLNDDDFATWSTGGELEQKMLDAGTIDAGRLFVREVDLSVD</sequence>
<dbReference type="Pfam" id="PF13449">
    <property type="entry name" value="Phytase-like"/>
    <property type="match status" value="1"/>
</dbReference>
<protein>
    <recommendedName>
        <fullName evidence="2">Phytase-like domain-containing protein</fullName>
    </recommendedName>
</protein>
<proteinExistence type="predicted"/>
<dbReference type="PANTHER" id="PTHR37957">
    <property type="entry name" value="BLR7070 PROTEIN"/>
    <property type="match status" value="1"/>
</dbReference>
<name>A0A0F9W6Y8_9ZZZZ</name>
<dbReference type="PROSITE" id="PS51257">
    <property type="entry name" value="PROKAR_LIPOPROTEIN"/>
    <property type="match status" value="1"/>
</dbReference>
<dbReference type="InterPro" id="IPR027372">
    <property type="entry name" value="Phytase-like_dom"/>
</dbReference>
<gene>
    <name evidence="3" type="ORF">LCGC14_0047320</name>
</gene>
<feature type="domain" description="Phytase-like" evidence="2">
    <location>
        <begin position="77"/>
        <end position="450"/>
    </location>
</feature>
<dbReference type="PANTHER" id="PTHR37957:SF1">
    <property type="entry name" value="PHYTASE-LIKE DOMAIN-CONTAINING PROTEIN"/>
    <property type="match status" value="1"/>
</dbReference>
<comment type="caution">
    <text evidence="3">The sequence shown here is derived from an EMBL/GenBank/DDBJ whole genome shotgun (WGS) entry which is preliminary data.</text>
</comment>